<feature type="transmembrane region" description="Helical" evidence="6">
    <location>
        <begin position="344"/>
        <end position="368"/>
    </location>
</feature>
<dbReference type="Proteomes" id="UP000093309">
    <property type="component" value="Unassembled WGS sequence"/>
</dbReference>
<name>A0A1C1A6N9_9BACL</name>
<evidence type="ECO:0000256" key="3">
    <source>
        <dbReference type="ARBA" id="ARBA00022692"/>
    </source>
</evidence>
<feature type="transmembrane region" description="Helical" evidence="6">
    <location>
        <begin position="140"/>
        <end position="162"/>
    </location>
</feature>
<dbReference type="AlphaFoldDB" id="A0A1C1A6N9"/>
<dbReference type="CDD" id="cd17489">
    <property type="entry name" value="MFS_YfcJ_like"/>
    <property type="match status" value="1"/>
</dbReference>
<feature type="transmembrane region" description="Helical" evidence="6">
    <location>
        <begin position="374"/>
        <end position="393"/>
    </location>
</feature>
<dbReference type="GO" id="GO:0022857">
    <property type="term" value="F:transmembrane transporter activity"/>
    <property type="evidence" value="ECO:0007669"/>
    <property type="project" value="InterPro"/>
</dbReference>
<dbReference type="Gene3D" id="1.20.1250.20">
    <property type="entry name" value="MFS general substrate transporter like domains"/>
    <property type="match status" value="1"/>
</dbReference>
<dbReference type="PANTHER" id="PTHR23531">
    <property type="entry name" value="QUINOLENE RESISTANCE PROTEIN NORA"/>
    <property type="match status" value="1"/>
</dbReference>
<evidence type="ECO:0000313" key="9">
    <source>
        <dbReference type="Proteomes" id="UP000093309"/>
    </source>
</evidence>
<comment type="subcellular location">
    <subcellularLocation>
        <location evidence="1">Cell membrane</location>
        <topology evidence="1">Multi-pass membrane protein</topology>
    </subcellularLocation>
</comment>
<evidence type="ECO:0000256" key="4">
    <source>
        <dbReference type="ARBA" id="ARBA00022989"/>
    </source>
</evidence>
<keyword evidence="3 6" id="KW-0812">Transmembrane</keyword>
<reference evidence="9" key="1">
    <citation type="submission" date="2016-05" db="EMBL/GenBank/DDBJ databases">
        <title>Paenibacillus oryzae. sp. nov., isolated from the rice root.</title>
        <authorList>
            <person name="Zhang J."/>
            <person name="Zhang X."/>
        </authorList>
    </citation>
    <scope>NUCLEOTIDE SEQUENCE [LARGE SCALE GENOMIC DNA]</scope>
    <source>
        <strain evidence="9">KCTC13222</strain>
    </source>
</reference>
<dbReference type="GO" id="GO:0005886">
    <property type="term" value="C:plasma membrane"/>
    <property type="evidence" value="ECO:0007669"/>
    <property type="project" value="UniProtKB-SubCell"/>
</dbReference>
<evidence type="ECO:0000259" key="7">
    <source>
        <dbReference type="PROSITE" id="PS50850"/>
    </source>
</evidence>
<sequence>MECRMLTRERIWTKNFVVVCMSSFFMFLTFYILATAFPLYVKDSLHGSQQQMGLSITIYVIGGVLVRPFSGQWVDRYGKKKMAIIGMVIFLLACLSYFSAKGMFLFLVIRLIHGMSYAIASTATSTIASSLVPNSRQGTGMGYFSMFMSVGMVIGPAMGLFLWRDKNIHVLLAAICVIAALSLLFTLGMRVPKTTQEVVQPVAPVKHVKQRLRWSDFIELKALPISVVGFILAFAYSSLSGFISSFTIEIHQTQVAGTFFVVFALMIVAFRPLIGKVFDTYNEHFLYYPGIVLFAVGMLLLSQANSGTMVLVAGVIMGLGYGALLPCFQALAMKLAPEHRRGSATGTFFLLFDLGYGIGSYVMGFIASVADYRMMYVVAGLVPLLSAALYYVLHHRPRAKLAVPKQNAKLV</sequence>
<evidence type="ECO:0000256" key="1">
    <source>
        <dbReference type="ARBA" id="ARBA00004651"/>
    </source>
</evidence>
<dbReference type="Pfam" id="PF07690">
    <property type="entry name" value="MFS_1"/>
    <property type="match status" value="1"/>
</dbReference>
<proteinExistence type="predicted"/>
<evidence type="ECO:0000313" key="8">
    <source>
        <dbReference type="EMBL" id="OCT16239.1"/>
    </source>
</evidence>
<gene>
    <name evidence="8" type="ORF">A8709_02025</name>
</gene>
<dbReference type="OrthoDB" id="9814001at2"/>
<dbReference type="InterPro" id="IPR036259">
    <property type="entry name" value="MFS_trans_sf"/>
</dbReference>
<protein>
    <recommendedName>
        <fullName evidence="7">Major facilitator superfamily (MFS) profile domain-containing protein</fullName>
    </recommendedName>
</protein>
<comment type="caution">
    <text evidence="8">The sequence shown here is derived from an EMBL/GenBank/DDBJ whole genome shotgun (WGS) entry which is preliminary data.</text>
</comment>
<feature type="transmembrane region" description="Helical" evidence="6">
    <location>
        <begin position="52"/>
        <end position="70"/>
    </location>
</feature>
<feature type="transmembrane region" description="Helical" evidence="6">
    <location>
        <begin position="82"/>
        <end position="98"/>
    </location>
</feature>
<evidence type="ECO:0000256" key="6">
    <source>
        <dbReference type="SAM" id="Phobius"/>
    </source>
</evidence>
<feature type="transmembrane region" description="Helical" evidence="6">
    <location>
        <begin position="168"/>
        <end position="187"/>
    </location>
</feature>
<dbReference type="InterPro" id="IPR011701">
    <property type="entry name" value="MFS"/>
</dbReference>
<evidence type="ECO:0000256" key="5">
    <source>
        <dbReference type="ARBA" id="ARBA00023136"/>
    </source>
</evidence>
<accession>A0A1C1A6N9</accession>
<evidence type="ECO:0000256" key="2">
    <source>
        <dbReference type="ARBA" id="ARBA00022448"/>
    </source>
</evidence>
<feature type="transmembrane region" description="Helical" evidence="6">
    <location>
        <begin position="222"/>
        <end position="243"/>
    </location>
</feature>
<keyword evidence="2" id="KW-0813">Transport</keyword>
<dbReference type="SUPFAM" id="SSF103473">
    <property type="entry name" value="MFS general substrate transporter"/>
    <property type="match status" value="1"/>
</dbReference>
<dbReference type="PROSITE" id="PS50850">
    <property type="entry name" value="MFS"/>
    <property type="match status" value="1"/>
</dbReference>
<feature type="transmembrane region" description="Helical" evidence="6">
    <location>
        <begin position="16"/>
        <end position="40"/>
    </location>
</feature>
<keyword evidence="9" id="KW-1185">Reference proteome</keyword>
<feature type="transmembrane region" description="Helical" evidence="6">
    <location>
        <begin position="255"/>
        <end position="274"/>
    </location>
</feature>
<feature type="domain" description="Major facilitator superfamily (MFS) profile" evidence="7">
    <location>
        <begin position="15"/>
        <end position="398"/>
    </location>
</feature>
<feature type="transmembrane region" description="Helical" evidence="6">
    <location>
        <begin position="310"/>
        <end position="332"/>
    </location>
</feature>
<dbReference type="InterPro" id="IPR020846">
    <property type="entry name" value="MFS_dom"/>
</dbReference>
<keyword evidence="4 6" id="KW-1133">Transmembrane helix</keyword>
<dbReference type="PANTHER" id="PTHR23531:SF2">
    <property type="entry name" value="PERMEASE"/>
    <property type="match status" value="1"/>
</dbReference>
<dbReference type="STRING" id="512399.A8709_02025"/>
<dbReference type="InterPro" id="IPR001958">
    <property type="entry name" value="Tet-R_TetA/multi-R_MdtG-like"/>
</dbReference>
<dbReference type="InterPro" id="IPR052714">
    <property type="entry name" value="MFS_Exporter"/>
</dbReference>
<dbReference type="PRINTS" id="PR01035">
    <property type="entry name" value="TCRTETA"/>
</dbReference>
<dbReference type="EMBL" id="LYPC01000011">
    <property type="protein sequence ID" value="OCT16239.1"/>
    <property type="molecule type" value="Genomic_DNA"/>
</dbReference>
<feature type="transmembrane region" description="Helical" evidence="6">
    <location>
        <begin position="286"/>
        <end position="304"/>
    </location>
</feature>
<organism evidence="8 9">
    <name type="scientific">Paenibacillus pectinilyticus</name>
    <dbReference type="NCBI Taxonomy" id="512399"/>
    <lineage>
        <taxon>Bacteria</taxon>
        <taxon>Bacillati</taxon>
        <taxon>Bacillota</taxon>
        <taxon>Bacilli</taxon>
        <taxon>Bacillales</taxon>
        <taxon>Paenibacillaceae</taxon>
        <taxon>Paenibacillus</taxon>
    </lineage>
</organism>
<keyword evidence="5 6" id="KW-0472">Membrane</keyword>